<sequence>MKKIVIEFGNERLITPSGLSLVGAMLGKSDLVKRCNRMSITDKRSQPQIKNGDILLTYIGLLCQGKTEYDAVREMFDDPDYYKLALGITREIPSAETLRQRMDSIGSSLRDELLQANITMFQNYGIKPALCQMAMFLSILM</sequence>
<gene>
    <name evidence="1" type="ORF">PATL70BA_1611</name>
</gene>
<evidence type="ECO:0000313" key="1">
    <source>
        <dbReference type="EMBL" id="VDN47498.1"/>
    </source>
</evidence>
<accession>A0A3P7PF07</accession>
<dbReference type="KEGG" id="cbar:PATL70BA_1611"/>
<evidence type="ECO:0000313" key="2">
    <source>
        <dbReference type="Proteomes" id="UP000279029"/>
    </source>
</evidence>
<reference evidence="1 2" key="1">
    <citation type="submission" date="2018-09" db="EMBL/GenBank/DDBJ databases">
        <authorList>
            <person name="Postec A."/>
        </authorList>
    </citation>
    <scope>NUCLEOTIDE SEQUENCE [LARGE SCALE GENOMIC DNA]</scope>
    <source>
        <strain evidence="1">70B-A</strain>
    </source>
</reference>
<protein>
    <submittedName>
        <fullName evidence="1">Transposase</fullName>
    </submittedName>
</protein>
<dbReference type="Proteomes" id="UP000279029">
    <property type="component" value="Chromosome"/>
</dbReference>
<dbReference type="AlphaFoldDB" id="A0A3P7PF07"/>
<keyword evidence="2" id="KW-1185">Reference proteome</keyword>
<dbReference type="EMBL" id="LR130778">
    <property type="protein sequence ID" value="VDN47498.1"/>
    <property type="molecule type" value="Genomic_DNA"/>
</dbReference>
<proteinExistence type="predicted"/>
<name>A0A3P7PF07_9FIRM</name>
<organism evidence="1 2">
    <name type="scientific">Petrocella atlantisensis</name>
    <dbReference type="NCBI Taxonomy" id="2173034"/>
    <lineage>
        <taxon>Bacteria</taxon>
        <taxon>Bacillati</taxon>
        <taxon>Bacillota</taxon>
        <taxon>Clostridia</taxon>
        <taxon>Lachnospirales</taxon>
        <taxon>Vallitaleaceae</taxon>
        <taxon>Petrocella</taxon>
    </lineage>
</organism>